<accession>A0AAD9XYL9</accession>
<comment type="caution">
    <text evidence="2">The sequence shown here is derived from an EMBL/GenBank/DDBJ whole genome shotgun (WGS) entry which is preliminary data.</text>
</comment>
<dbReference type="AlphaFoldDB" id="A0AAD9XYL9"/>
<evidence type="ECO:0000256" key="1">
    <source>
        <dbReference type="SAM" id="MobiDB-lite"/>
    </source>
</evidence>
<name>A0AAD9XYL9_COLKA</name>
<feature type="region of interest" description="Disordered" evidence="1">
    <location>
        <begin position="1"/>
        <end position="22"/>
    </location>
</feature>
<gene>
    <name evidence="2" type="ORF">CKAH01_02467</name>
</gene>
<sequence>MLILFQSPTPPRTSYAETWPTNQSHHTLSMSPLSAGYPPSAVFSAAHTQSTFSTVNPHHWSVTVHPPAAQHTHMPS</sequence>
<dbReference type="Proteomes" id="UP001281614">
    <property type="component" value="Unassembled WGS sequence"/>
</dbReference>
<organism evidence="2 3">
    <name type="scientific">Colletotrichum kahawae</name>
    <name type="common">Coffee berry disease fungus</name>
    <dbReference type="NCBI Taxonomy" id="34407"/>
    <lineage>
        <taxon>Eukaryota</taxon>
        <taxon>Fungi</taxon>
        <taxon>Dikarya</taxon>
        <taxon>Ascomycota</taxon>
        <taxon>Pezizomycotina</taxon>
        <taxon>Sordariomycetes</taxon>
        <taxon>Hypocreomycetidae</taxon>
        <taxon>Glomerellales</taxon>
        <taxon>Glomerellaceae</taxon>
        <taxon>Colletotrichum</taxon>
        <taxon>Colletotrichum gloeosporioides species complex</taxon>
    </lineage>
</organism>
<reference evidence="2" key="1">
    <citation type="submission" date="2023-02" db="EMBL/GenBank/DDBJ databases">
        <title>Colletotrichum kahawae CIFC_Que2 genome sequencing and assembly.</title>
        <authorList>
            <person name="Baroncelli R."/>
        </authorList>
    </citation>
    <scope>NUCLEOTIDE SEQUENCE</scope>
    <source>
        <strain evidence="2">CIFC_Que2</strain>
    </source>
</reference>
<dbReference type="EMBL" id="VYYT01000665">
    <property type="protein sequence ID" value="KAK2730639.1"/>
    <property type="molecule type" value="Genomic_DNA"/>
</dbReference>
<evidence type="ECO:0000313" key="2">
    <source>
        <dbReference type="EMBL" id="KAK2730639.1"/>
    </source>
</evidence>
<keyword evidence="3" id="KW-1185">Reference proteome</keyword>
<proteinExistence type="predicted"/>
<evidence type="ECO:0000313" key="3">
    <source>
        <dbReference type="Proteomes" id="UP001281614"/>
    </source>
</evidence>
<protein>
    <submittedName>
        <fullName evidence="2">Uncharacterized protein</fullName>
    </submittedName>
</protein>